<proteinExistence type="predicted"/>
<gene>
    <name evidence="1" type="ORF">TPR58_19065</name>
</gene>
<dbReference type="EMBL" id="JBDIZK010000013">
    <property type="protein sequence ID" value="MEN3749282.1"/>
    <property type="molecule type" value="Genomic_DNA"/>
</dbReference>
<evidence type="ECO:0000313" key="2">
    <source>
        <dbReference type="Proteomes" id="UP001427805"/>
    </source>
</evidence>
<accession>A0ABV0BCK8</accession>
<comment type="caution">
    <text evidence="1">The sequence shown here is derived from an EMBL/GenBank/DDBJ whole genome shotgun (WGS) entry which is preliminary data.</text>
</comment>
<reference evidence="1 2" key="1">
    <citation type="submission" date="2024-05" db="EMBL/GenBank/DDBJ databases">
        <title>Sphingomonas sp. HF-S3 16S ribosomal RNA gene Genome sequencing and assembly.</title>
        <authorList>
            <person name="Lee H."/>
        </authorList>
    </citation>
    <scope>NUCLEOTIDE SEQUENCE [LARGE SCALE GENOMIC DNA]</scope>
    <source>
        <strain evidence="1 2">HF-S3</strain>
    </source>
</reference>
<sequence>MTSYARYDGATLPRAVGSDLPSGSRVSDGRAGHLCFGPYATLDPGTYVAGYYVRKLPGSSRGQIDFDVFVAGREVLAHRTVSTETLFEDTLAFLTVEFSVDERAERTEVRLYVHHGVLVEISELVIFSTRPRNWGGK</sequence>
<keyword evidence="2" id="KW-1185">Reference proteome</keyword>
<organism evidence="1 2">
    <name type="scientific">Sphingomonas rustica</name>
    <dbReference type="NCBI Taxonomy" id="3103142"/>
    <lineage>
        <taxon>Bacteria</taxon>
        <taxon>Pseudomonadati</taxon>
        <taxon>Pseudomonadota</taxon>
        <taxon>Alphaproteobacteria</taxon>
        <taxon>Sphingomonadales</taxon>
        <taxon>Sphingomonadaceae</taxon>
        <taxon>Sphingomonas</taxon>
    </lineage>
</organism>
<dbReference type="Proteomes" id="UP001427805">
    <property type="component" value="Unassembled WGS sequence"/>
</dbReference>
<protein>
    <submittedName>
        <fullName evidence="1">Uncharacterized protein</fullName>
    </submittedName>
</protein>
<evidence type="ECO:0000313" key="1">
    <source>
        <dbReference type="EMBL" id="MEN3749282.1"/>
    </source>
</evidence>
<dbReference type="RefSeq" id="WP_346248325.1">
    <property type="nucleotide sequence ID" value="NZ_JBDIZK010000013.1"/>
</dbReference>
<name>A0ABV0BCK8_9SPHN</name>